<evidence type="ECO:0000256" key="1">
    <source>
        <dbReference type="SAM" id="Phobius"/>
    </source>
</evidence>
<keyword evidence="1" id="KW-0472">Membrane</keyword>
<keyword evidence="1" id="KW-1133">Transmembrane helix</keyword>
<evidence type="ECO:0000313" key="4">
    <source>
        <dbReference type="Proteomes" id="UP000184089"/>
    </source>
</evidence>
<keyword evidence="5" id="KW-1185">Reference proteome</keyword>
<feature type="transmembrane region" description="Helical" evidence="1">
    <location>
        <begin position="198"/>
        <end position="217"/>
    </location>
</feature>
<feature type="transmembrane region" description="Helical" evidence="1">
    <location>
        <begin position="254"/>
        <end position="274"/>
    </location>
</feature>
<feature type="transmembrane region" description="Helical" evidence="1">
    <location>
        <begin position="91"/>
        <end position="108"/>
    </location>
</feature>
<keyword evidence="1" id="KW-0812">Transmembrane</keyword>
<dbReference type="PANTHER" id="PTHR37308:SF1">
    <property type="entry name" value="POLYPRENYL-PHOSPHATE TRANSPORTER"/>
    <property type="match status" value="1"/>
</dbReference>
<feature type="transmembrane region" description="Helical" evidence="1">
    <location>
        <begin position="150"/>
        <end position="169"/>
    </location>
</feature>
<sequence length="279" mass="28990">MKHTKEGLSTLLSGLVVGSSMLLPGMSGGTMAIILGIYGRLIRAISSLTRDRGAKRRQSLLFLLVFCLGSVGGMLLFSKAVLYLTERFGDPMLFLFSGLILGSLPVLWRQAGIRRPTPGCLAGAALGLGLVFALRLVPDGLFAAGEGFSIQGALLLFLAGVVVAVALVLPGISASHVLLLLGLYQVALSSVSQLYLPFLLPLALGLVGGILATTSLLDRAMERRPQFTYSLIIGFVLGSVAEVFPGFSGGWGTAFTGLVCLAAGCAATLLLGHLSRAQG</sequence>
<protein>
    <submittedName>
        <fullName evidence="2">DUF368 domain-containing protein</fullName>
    </submittedName>
    <submittedName>
        <fullName evidence="3">Membrane protein</fullName>
    </submittedName>
</protein>
<reference evidence="4" key="1">
    <citation type="submission" date="2016-11" db="EMBL/GenBank/DDBJ databases">
        <authorList>
            <person name="Jaros S."/>
            <person name="Januszkiewicz K."/>
            <person name="Wedrychowicz H."/>
        </authorList>
    </citation>
    <scope>NUCLEOTIDE SEQUENCE [LARGE SCALE GENOMIC DNA]</scope>
    <source>
        <strain evidence="4">DSM 4029</strain>
    </source>
</reference>
<dbReference type="RefSeq" id="WP_021658319.1">
    <property type="nucleotide sequence ID" value="NZ_FQVY01000001.1"/>
</dbReference>
<feature type="transmembrane region" description="Helical" evidence="1">
    <location>
        <begin position="120"/>
        <end position="138"/>
    </location>
</feature>
<evidence type="ECO:0000313" key="2">
    <source>
        <dbReference type="EMBL" id="MZL68525.1"/>
    </source>
</evidence>
<feature type="transmembrane region" description="Helical" evidence="1">
    <location>
        <begin position="12"/>
        <end position="39"/>
    </location>
</feature>
<name>A0AAQ1MCK1_9FIRM</name>
<dbReference type="AlphaFoldDB" id="A0AAQ1MCK1"/>
<organism evidence="3 4">
    <name type="scientific">Bittarella massiliensis</name>
    <name type="common">ex Durand et al. 2017</name>
    <dbReference type="NCBI Taxonomy" id="1720313"/>
    <lineage>
        <taxon>Bacteria</taxon>
        <taxon>Bacillati</taxon>
        <taxon>Bacillota</taxon>
        <taxon>Clostridia</taxon>
        <taxon>Eubacteriales</taxon>
        <taxon>Oscillospiraceae</taxon>
        <taxon>Bittarella (ex Durand et al. 2017)</taxon>
    </lineage>
</organism>
<dbReference type="Proteomes" id="UP000474718">
    <property type="component" value="Unassembled WGS sequence"/>
</dbReference>
<evidence type="ECO:0000313" key="3">
    <source>
        <dbReference type="EMBL" id="SHF84032.1"/>
    </source>
</evidence>
<gene>
    <name evidence="2" type="ORF">GT747_01870</name>
    <name evidence="3" type="ORF">SAMN05444424_0877</name>
</gene>
<dbReference type="Proteomes" id="UP000184089">
    <property type="component" value="Unassembled WGS sequence"/>
</dbReference>
<feature type="transmembrane region" description="Helical" evidence="1">
    <location>
        <begin position="176"/>
        <end position="192"/>
    </location>
</feature>
<dbReference type="EMBL" id="FQVY01000001">
    <property type="protein sequence ID" value="SHF84032.1"/>
    <property type="molecule type" value="Genomic_DNA"/>
</dbReference>
<proteinExistence type="predicted"/>
<dbReference type="Pfam" id="PF04018">
    <property type="entry name" value="VCA0040-like"/>
    <property type="match status" value="2"/>
</dbReference>
<comment type="caution">
    <text evidence="3">The sequence shown here is derived from an EMBL/GenBank/DDBJ whole genome shotgun (WGS) entry which is preliminary data.</text>
</comment>
<accession>A0AAQ1MCK1</accession>
<dbReference type="InterPro" id="IPR007163">
    <property type="entry name" value="VCA0040-like"/>
</dbReference>
<reference evidence="3" key="2">
    <citation type="submission" date="2016-11" db="EMBL/GenBank/DDBJ databases">
        <authorList>
            <person name="Varghese N."/>
            <person name="Submissions S."/>
        </authorList>
    </citation>
    <scope>NUCLEOTIDE SEQUENCE</scope>
    <source>
        <strain evidence="3">DSM 4029</strain>
    </source>
</reference>
<reference evidence="2 5" key="3">
    <citation type="journal article" date="2019" name="Nat. Med.">
        <title>A library of human gut bacterial isolates paired with longitudinal multiomics data enables mechanistic microbiome research.</title>
        <authorList>
            <person name="Poyet M."/>
            <person name="Groussin M."/>
            <person name="Gibbons S.M."/>
            <person name="Avila-Pacheco J."/>
            <person name="Jiang X."/>
            <person name="Kearney S.M."/>
            <person name="Perrotta A.R."/>
            <person name="Berdy B."/>
            <person name="Zhao S."/>
            <person name="Lieberman T.D."/>
            <person name="Swanson P.K."/>
            <person name="Smith M."/>
            <person name="Roesemann S."/>
            <person name="Alexander J.E."/>
            <person name="Rich S.A."/>
            <person name="Livny J."/>
            <person name="Vlamakis H."/>
            <person name="Clish C."/>
            <person name="Bullock K."/>
            <person name="Deik A."/>
            <person name="Scott J."/>
            <person name="Pierce K.A."/>
            <person name="Xavier R.J."/>
            <person name="Alm E.J."/>
        </authorList>
    </citation>
    <scope>NUCLEOTIDE SEQUENCE [LARGE SCALE GENOMIC DNA]</scope>
    <source>
        <strain evidence="2 5">BIOML-A2</strain>
    </source>
</reference>
<feature type="transmembrane region" description="Helical" evidence="1">
    <location>
        <begin position="229"/>
        <end position="248"/>
    </location>
</feature>
<evidence type="ECO:0000313" key="5">
    <source>
        <dbReference type="Proteomes" id="UP000474718"/>
    </source>
</evidence>
<dbReference type="EMBL" id="WWVX01000001">
    <property type="protein sequence ID" value="MZL68525.1"/>
    <property type="molecule type" value="Genomic_DNA"/>
</dbReference>
<feature type="transmembrane region" description="Helical" evidence="1">
    <location>
        <begin position="60"/>
        <end position="85"/>
    </location>
</feature>
<dbReference type="PANTHER" id="PTHR37308">
    <property type="entry name" value="INTEGRAL MEMBRANE PROTEIN"/>
    <property type="match status" value="1"/>
</dbReference>